<protein>
    <submittedName>
        <fullName evidence="1">Uncharacterized mitochondrial protein AtMg00810-like</fullName>
    </submittedName>
</protein>
<organism evidence="1">
    <name type="scientific">Tanacetum cinerariifolium</name>
    <name type="common">Dalmatian daisy</name>
    <name type="synonym">Chrysanthemum cinerariifolium</name>
    <dbReference type="NCBI Taxonomy" id="118510"/>
    <lineage>
        <taxon>Eukaryota</taxon>
        <taxon>Viridiplantae</taxon>
        <taxon>Streptophyta</taxon>
        <taxon>Embryophyta</taxon>
        <taxon>Tracheophyta</taxon>
        <taxon>Spermatophyta</taxon>
        <taxon>Magnoliopsida</taxon>
        <taxon>eudicotyledons</taxon>
        <taxon>Gunneridae</taxon>
        <taxon>Pentapetalae</taxon>
        <taxon>asterids</taxon>
        <taxon>campanulids</taxon>
        <taxon>Asterales</taxon>
        <taxon>Asteraceae</taxon>
        <taxon>Asteroideae</taxon>
        <taxon>Anthemideae</taxon>
        <taxon>Anthemidinae</taxon>
        <taxon>Tanacetum</taxon>
    </lineage>
</organism>
<gene>
    <name evidence="1" type="ORF">Tci_009712</name>
</gene>
<proteinExistence type="predicted"/>
<reference evidence="1" key="1">
    <citation type="journal article" date="2019" name="Sci. Rep.">
        <title>Draft genome of Tanacetum cinerariifolium, the natural source of mosquito coil.</title>
        <authorList>
            <person name="Yamashiro T."/>
            <person name="Shiraishi A."/>
            <person name="Satake H."/>
            <person name="Nakayama K."/>
        </authorList>
    </citation>
    <scope>NUCLEOTIDE SEQUENCE</scope>
</reference>
<evidence type="ECO:0000313" key="1">
    <source>
        <dbReference type="EMBL" id="GEU37734.1"/>
    </source>
</evidence>
<dbReference type="AlphaFoldDB" id="A0A6L2JQ05"/>
<name>A0A6L2JQ05_TANCI</name>
<comment type="caution">
    <text evidence="1">The sequence shown here is derived from an EMBL/GenBank/DDBJ whole genome shotgun (WGS) entry which is preliminary data.</text>
</comment>
<accession>A0A6L2JQ05</accession>
<dbReference type="EMBL" id="BKCJ010000966">
    <property type="protein sequence ID" value="GEU37734.1"/>
    <property type="molecule type" value="Genomic_DNA"/>
</dbReference>
<sequence>MLCYLTGMEPYYIQCIKDDPFQPRPPKDFQENSNDEVDERTSAEYLRDSDTEFHERALLAGSKRSIKEKTNFLVKKQMKTLSVLNVDEEEVSNDEEMIQVKVLMDLIDDELVVGKNHARNGEWIDITMRKVERHNTSRKLPNFNTRRILVFESLAVNEFLKLTDATTDPESSKESGSEPQTPLPLLKFLQGAFSRSKVMTLTYQEHYPRERPGLAFRVFNTRRQQVDETYHVTFDESMKAISIIGEPTEGIITRSMVAKLTAILASECLFVNFLFEIEPKKVSEDDKGISICQEKYTSDLLKKYEISDSSLVKTPMVPPNNLGPDLSGKLDFILKDSQIQRQVGMLECKEIASAATVAIVSAVCQANDHGFGEIRVPKQKRNTGVPRKWRLKSTVCSAKELELGLQREMRLKMKFIL</sequence>